<evidence type="ECO:0000313" key="25">
    <source>
        <dbReference type="EMBL" id="KAH7512937.1"/>
    </source>
</evidence>
<evidence type="ECO:0000256" key="5">
    <source>
        <dbReference type="ARBA" id="ARBA00012513"/>
    </source>
</evidence>
<dbReference type="GO" id="GO:0005886">
    <property type="term" value="C:plasma membrane"/>
    <property type="evidence" value="ECO:0007669"/>
    <property type="project" value="UniProtKB-SubCell"/>
</dbReference>
<dbReference type="Pfam" id="PF00560">
    <property type="entry name" value="LRR_1"/>
    <property type="match status" value="5"/>
</dbReference>
<keyword evidence="9" id="KW-0433">Leucine-rich repeat</keyword>
<organism evidence="25 26">
    <name type="scientific">Ziziphus jujuba var. spinosa</name>
    <dbReference type="NCBI Taxonomy" id="714518"/>
    <lineage>
        <taxon>Eukaryota</taxon>
        <taxon>Viridiplantae</taxon>
        <taxon>Streptophyta</taxon>
        <taxon>Embryophyta</taxon>
        <taxon>Tracheophyta</taxon>
        <taxon>Spermatophyta</taxon>
        <taxon>Magnoliopsida</taxon>
        <taxon>eudicotyledons</taxon>
        <taxon>Gunneridae</taxon>
        <taxon>Pentapetalae</taxon>
        <taxon>rosids</taxon>
        <taxon>fabids</taxon>
        <taxon>Rosales</taxon>
        <taxon>Rhamnaceae</taxon>
        <taxon>Paliureae</taxon>
        <taxon>Ziziphus</taxon>
    </lineage>
</organism>
<keyword evidence="11 23" id="KW-0812">Transmembrane</keyword>
<reference evidence="25" key="1">
    <citation type="journal article" date="2021" name="Front. Plant Sci.">
        <title>Chromosome-Scale Genome Assembly for Chinese Sour Jujube and Insights Into Its Genome Evolution and Domestication Signature.</title>
        <authorList>
            <person name="Shen L.-Y."/>
            <person name="Luo H."/>
            <person name="Wang X.-L."/>
            <person name="Wang X.-M."/>
            <person name="Qiu X.-J."/>
            <person name="Liu H."/>
            <person name="Zhou S.-S."/>
            <person name="Jia K.-H."/>
            <person name="Nie S."/>
            <person name="Bao Y.-T."/>
            <person name="Zhang R.-G."/>
            <person name="Yun Q.-Z."/>
            <person name="Chai Y.-H."/>
            <person name="Lu J.-Y."/>
            <person name="Li Y."/>
            <person name="Zhao S.-W."/>
            <person name="Mao J.-F."/>
            <person name="Jia S.-G."/>
            <person name="Mao Y.-M."/>
        </authorList>
    </citation>
    <scope>NUCLEOTIDE SEQUENCE</scope>
    <source>
        <strain evidence="25">AT0</strain>
        <tissue evidence="25">Leaf</tissue>
    </source>
</reference>
<keyword evidence="8" id="KW-0597">Phosphoprotein</keyword>
<evidence type="ECO:0000256" key="21">
    <source>
        <dbReference type="ARBA" id="ARBA00048679"/>
    </source>
</evidence>
<dbReference type="EMBL" id="JAEACU010000012">
    <property type="protein sequence ID" value="KAH7512937.1"/>
    <property type="molecule type" value="Genomic_DNA"/>
</dbReference>
<dbReference type="FunFam" id="3.30.200.20:FF:000512">
    <property type="entry name" value="Receptor-like protein kinase HSL1"/>
    <property type="match status" value="1"/>
</dbReference>
<dbReference type="FunFam" id="1.10.510.10:FF:000417">
    <property type="entry name" value="Leucine-rich repeat receptor-like protein kinase"/>
    <property type="match status" value="1"/>
</dbReference>
<evidence type="ECO:0000256" key="17">
    <source>
        <dbReference type="ARBA" id="ARBA00022989"/>
    </source>
</evidence>
<dbReference type="Pfam" id="PF08263">
    <property type="entry name" value="LRRNT_2"/>
    <property type="match status" value="1"/>
</dbReference>
<evidence type="ECO:0000256" key="10">
    <source>
        <dbReference type="ARBA" id="ARBA00022679"/>
    </source>
</evidence>
<evidence type="ECO:0000256" key="1">
    <source>
        <dbReference type="ARBA" id="ARBA00004162"/>
    </source>
</evidence>
<feature type="binding site" evidence="22">
    <location>
        <position position="713"/>
    </location>
    <ligand>
        <name>ATP</name>
        <dbReference type="ChEBI" id="CHEBI:30616"/>
    </ligand>
</feature>
<evidence type="ECO:0000256" key="23">
    <source>
        <dbReference type="SAM" id="Phobius"/>
    </source>
</evidence>
<dbReference type="Proteomes" id="UP000813462">
    <property type="component" value="Unassembled WGS sequence"/>
</dbReference>
<keyword evidence="19" id="KW-0325">Glycoprotein</keyword>
<evidence type="ECO:0000256" key="2">
    <source>
        <dbReference type="ARBA" id="ARBA00004479"/>
    </source>
</evidence>
<keyword evidence="16 22" id="KW-0067">ATP-binding</keyword>
<dbReference type="PROSITE" id="PS00107">
    <property type="entry name" value="PROTEIN_KINASE_ATP"/>
    <property type="match status" value="1"/>
</dbReference>
<evidence type="ECO:0000256" key="16">
    <source>
        <dbReference type="ARBA" id="ARBA00022840"/>
    </source>
</evidence>
<evidence type="ECO:0000256" key="7">
    <source>
        <dbReference type="ARBA" id="ARBA00022527"/>
    </source>
</evidence>
<dbReference type="SUPFAM" id="SSF56112">
    <property type="entry name" value="Protein kinase-like (PK-like)"/>
    <property type="match status" value="1"/>
</dbReference>
<keyword evidence="12" id="KW-0732">Signal</keyword>
<gene>
    <name evidence="25" type="ORF">FEM48_Zijuj12G0143300</name>
</gene>
<comment type="catalytic activity">
    <reaction evidence="20">
        <text>L-threonyl-[protein] + ATP = O-phospho-L-threonyl-[protein] + ADP + H(+)</text>
        <dbReference type="Rhea" id="RHEA:46608"/>
        <dbReference type="Rhea" id="RHEA-COMP:11060"/>
        <dbReference type="Rhea" id="RHEA-COMP:11605"/>
        <dbReference type="ChEBI" id="CHEBI:15378"/>
        <dbReference type="ChEBI" id="CHEBI:30013"/>
        <dbReference type="ChEBI" id="CHEBI:30616"/>
        <dbReference type="ChEBI" id="CHEBI:61977"/>
        <dbReference type="ChEBI" id="CHEBI:456216"/>
        <dbReference type="EC" id="2.7.11.1"/>
    </reaction>
</comment>
<dbReference type="FunFam" id="3.80.10.10:FF:001519">
    <property type="entry name" value="Highly similar to receptor-like protein kinase"/>
    <property type="match status" value="1"/>
</dbReference>
<evidence type="ECO:0000256" key="11">
    <source>
        <dbReference type="ARBA" id="ARBA00022692"/>
    </source>
</evidence>
<keyword evidence="18 23" id="KW-0472">Membrane</keyword>
<keyword evidence="13" id="KW-0677">Repeat</keyword>
<dbReference type="FunFam" id="3.80.10.10:FF:001670">
    <property type="entry name" value="Putative leucine-rich repeat receptor-like protein kinase family protein"/>
    <property type="match status" value="1"/>
</dbReference>
<evidence type="ECO:0000256" key="6">
    <source>
        <dbReference type="ARBA" id="ARBA00022475"/>
    </source>
</evidence>
<dbReference type="InterPro" id="IPR013210">
    <property type="entry name" value="LRR_N_plant-typ"/>
</dbReference>
<dbReference type="InterPro" id="IPR000719">
    <property type="entry name" value="Prot_kinase_dom"/>
</dbReference>
<evidence type="ECO:0000256" key="3">
    <source>
        <dbReference type="ARBA" id="ARBA00008684"/>
    </source>
</evidence>
<evidence type="ECO:0000256" key="15">
    <source>
        <dbReference type="ARBA" id="ARBA00022777"/>
    </source>
</evidence>
<comment type="similarity">
    <text evidence="3">Belongs to the protein kinase superfamily. Ser/Thr protein kinase family.</text>
</comment>
<dbReference type="EC" id="2.7.11.1" evidence="5"/>
<dbReference type="InterPro" id="IPR017441">
    <property type="entry name" value="Protein_kinase_ATP_BS"/>
</dbReference>
<proteinExistence type="inferred from homology"/>
<evidence type="ECO:0000256" key="12">
    <source>
        <dbReference type="ARBA" id="ARBA00022729"/>
    </source>
</evidence>
<keyword evidence="17 23" id="KW-1133">Transmembrane helix</keyword>
<protein>
    <recommendedName>
        <fullName evidence="5">non-specific serine/threonine protein kinase</fullName>
        <ecNumber evidence="5">2.7.11.1</ecNumber>
    </recommendedName>
</protein>
<evidence type="ECO:0000256" key="14">
    <source>
        <dbReference type="ARBA" id="ARBA00022741"/>
    </source>
</evidence>
<evidence type="ECO:0000256" key="4">
    <source>
        <dbReference type="ARBA" id="ARBA00009592"/>
    </source>
</evidence>
<evidence type="ECO:0000256" key="20">
    <source>
        <dbReference type="ARBA" id="ARBA00047899"/>
    </source>
</evidence>
<dbReference type="InterPro" id="IPR003591">
    <property type="entry name" value="Leu-rich_rpt_typical-subtyp"/>
</dbReference>
<dbReference type="Gene3D" id="1.10.510.10">
    <property type="entry name" value="Transferase(Phosphotransferase) domain 1"/>
    <property type="match status" value="1"/>
</dbReference>
<feature type="transmembrane region" description="Helical" evidence="23">
    <location>
        <begin position="630"/>
        <end position="652"/>
    </location>
</feature>
<evidence type="ECO:0000256" key="19">
    <source>
        <dbReference type="ARBA" id="ARBA00023180"/>
    </source>
</evidence>
<dbReference type="Pfam" id="PF00069">
    <property type="entry name" value="Pkinase"/>
    <property type="match status" value="1"/>
</dbReference>
<comment type="catalytic activity">
    <reaction evidence="21">
        <text>L-seryl-[protein] + ATP = O-phospho-L-seryl-[protein] + ADP + H(+)</text>
        <dbReference type="Rhea" id="RHEA:17989"/>
        <dbReference type="Rhea" id="RHEA-COMP:9863"/>
        <dbReference type="Rhea" id="RHEA-COMP:11604"/>
        <dbReference type="ChEBI" id="CHEBI:15378"/>
        <dbReference type="ChEBI" id="CHEBI:29999"/>
        <dbReference type="ChEBI" id="CHEBI:30616"/>
        <dbReference type="ChEBI" id="CHEBI:83421"/>
        <dbReference type="ChEBI" id="CHEBI:456216"/>
        <dbReference type="EC" id="2.7.11.1"/>
    </reaction>
</comment>
<dbReference type="InterPro" id="IPR050994">
    <property type="entry name" value="At_inactive_RLKs"/>
</dbReference>
<comment type="subcellular location">
    <subcellularLocation>
        <location evidence="1">Cell membrane</location>
        <topology evidence="1">Single-pass membrane protein</topology>
    </subcellularLocation>
    <subcellularLocation>
        <location evidence="2">Membrane</location>
        <topology evidence="2">Single-pass type I membrane protein</topology>
    </subcellularLocation>
</comment>
<dbReference type="SMART" id="SM00220">
    <property type="entry name" value="S_TKc"/>
    <property type="match status" value="1"/>
</dbReference>
<dbReference type="InterPro" id="IPR055414">
    <property type="entry name" value="LRR_R13L4/SHOC2-like"/>
</dbReference>
<keyword evidence="6" id="KW-1003">Cell membrane</keyword>
<dbReference type="GO" id="GO:0005524">
    <property type="term" value="F:ATP binding"/>
    <property type="evidence" value="ECO:0007669"/>
    <property type="project" value="UniProtKB-UniRule"/>
</dbReference>
<evidence type="ECO:0000256" key="13">
    <source>
        <dbReference type="ARBA" id="ARBA00022737"/>
    </source>
</evidence>
<keyword evidence="14 22" id="KW-0547">Nucleotide-binding</keyword>
<dbReference type="Gene3D" id="3.80.10.10">
    <property type="entry name" value="Ribonuclease Inhibitor"/>
    <property type="match status" value="3"/>
</dbReference>
<name>A0A978UDU4_ZIZJJ</name>
<dbReference type="PROSITE" id="PS00108">
    <property type="entry name" value="PROTEIN_KINASE_ST"/>
    <property type="match status" value="1"/>
</dbReference>
<keyword evidence="15" id="KW-0418">Kinase</keyword>
<comment type="similarity">
    <text evidence="4">Belongs to the RLP family.</text>
</comment>
<evidence type="ECO:0000256" key="18">
    <source>
        <dbReference type="ARBA" id="ARBA00023136"/>
    </source>
</evidence>
<evidence type="ECO:0000313" key="26">
    <source>
        <dbReference type="Proteomes" id="UP000813462"/>
    </source>
</evidence>
<dbReference type="GO" id="GO:0004674">
    <property type="term" value="F:protein serine/threonine kinase activity"/>
    <property type="evidence" value="ECO:0007669"/>
    <property type="project" value="UniProtKB-KW"/>
</dbReference>
<dbReference type="PANTHER" id="PTHR48010:SF96">
    <property type="entry name" value="OS05G0595800 PROTEIN"/>
    <property type="match status" value="1"/>
</dbReference>
<dbReference type="AlphaFoldDB" id="A0A978UDU4"/>
<evidence type="ECO:0000259" key="24">
    <source>
        <dbReference type="PROSITE" id="PS50011"/>
    </source>
</evidence>
<dbReference type="PROSITE" id="PS50011">
    <property type="entry name" value="PROTEIN_KINASE_DOM"/>
    <property type="match status" value="1"/>
</dbReference>
<keyword evidence="10" id="KW-0808">Transferase</keyword>
<dbReference type="SUPFAM" id="SSF52058">
    <property type="entry name" value="L domain-like"/>
    <property type="match status" value="3"/>
</dbReference>
<dbReference type="FunFam" id="3.80.10.10:FF:000111">
    <property type="entry name" value="LRR receptor-like serine/threonine-protein kinase ERECTA"/>
    <property type="match status" value="1"/>
</dbReference>
<dbReference type="Gene3D" id="3.30.200.20">
    <property type="entry name" value="Phosphorylase Kinase, domain 1"/>
    <property type="match status" value="1"/>
</dbReference>
<evidence type="ECO:0000256" key="9">
    <source>
        <dbReference type="ARBA" id="ARBA00022614"/>
    </source>
</evidence>
<dbReference type="PROSITE" id="PS51450">
    <property type="entry name" value="LRR"/>
    <property type="match status" value="1"/>
</dbReference>
<dbReference type="Pfam" id="PF23598">
    <property type="entry name" value="LRR_14"/>
    <property type="match status" value="1"/>
</dbReference>
<dbReference type="InterPro" id="IPR008271">
    <property type="entry name" value="Ser/Thr_kinase_AS"/>
</dbReference>
<dbReference type="FunFam" id="3.80.10.10:FF:000077">
    <property type="entry name" value="LRR receptor-like serine/threonine-protein kinase ERL1"/>
    <property type="match status" value="1"/>
</dbReference>
<accession>A0A978UDU4</accession>
<dbReference type="SMART" id="SM00369">
    <property type="entry name" value="LRR_TYP"/>
    <property type="match status" value="7"/>
</dbReference>
<keyword evidence="7" id="KW-0723">Serine/threonine-protein kinase</keyword>
<sequence>MSWHKHCSSSSRCRRKLEHNIEVQCETEKSIPILVLPEGEKSELGVLFLIHINTTMCKTKDRDARSVQDEEQAVLLNLKQHWKNPPSLSHWGPSSANSHCSWPEIICSGDNGSVTGLSLNTKDIAGTIPPFICDLKNLTTIGLQNNSIADEFPKALYNCSKLKYLDLSENSFIGSVPNDLDLLDKLTYLNLGGNIFSDEIPATIGRLQQLTHLILSDNLFRGPLPSGIGNLSNLEMLGLGYMPKFKPSRIPSKYTQLKKLKCLWIPESNLIGEIPENIGDLVSLNELDLSMNGLSGKIPSSLFMLKNLSILYLYNNRLSGEIPRVVEAGNLEIIDLSNNNLTGTIPEDFGELINLTTLDLYSNQFSGPIPESIGRLPTLRHVNLFSNNLSGPIPSDFGRYSMLREFKVSFNRLTGNLPENLCYLGKLLELVVFHNNLRGELPESLGNCSSLLVFDVHNNAFYGKIPIGLSLLKGLLVFKANNNLLTGSIPQELTGLSLLTTLLLHQNQLTGHLPSDIASWESLNTLNLGRNQLSGPLPEKLGSLRSLTDLDLSENQFSGPIPSELGFLIINFLNLSSNLLSGKIPSEFENPAFENSFLNNPGLCASSEMVNLKKCNSKPIKSNKISRKSLALIITSGVLVILLAFCISFLVIRCYRQKHGSDSKWKFTSFQRLDFTEAVIRSGLTERNLIGSGGSGNVYRVPVNDSGNAVAVKSLCNDRKLEQQLEKEFNAEVKILGSIRHGNIVKLMCCVSSEDTKLLIYEYLENQSLYEQLHRKRNMAGTSSVDDHDVPPWAKRIQIAVGAAQGLRHMHHDCNPPVLHRDIKSSNILLDSDFRAKIADFGLAKLLKKQGVRATMSTVAGSSGYMAPDILGELAECVHTMRVNEKIDVYSFGVVLLELATGREASHGDENTSLAEWALRHFQKGKPIADALDEEVREPCYVDDMCSVFKLGLLCTRSRSSERPSMEEVLRKLLQFGNERTYGRRIRNGIEHGN</sequence>
<dbReference type="InterPro" id="IPR001611">
    <property type="entry name" value="Leu-rich_rpt"/>
</dbReference>
<dbReference type="InterPro" id="IPR032675">
    <property type="entry name" value="LRR_dom_sf"/>
</dbReference>
<comment type="caution">
    <text evidence="25">The sequence shown here is derived from an EMBL/GenBank/DDBJ whole genome shotgun (WGS) entry which is preliminary data.</text>
</comment>
<evidence type="ECO:0000256" key="8">
    <source>
        <dbReference type="ARBA" id="ARBA00022553"/>
    </source>
</evidence>
<dbReference type="Pfam" id="PF13855">
    <property type="entry name" value="LRR_8"/>
    <property type="match status" value="1"/>
</dbReference>
<dbReference type="PANTHER" id="PTHR48010">
    <property type="entry name" value="OS05G0588300 PROTEIN"/>
    <property type="match status" value="1"/>
</dbReference>
<dbReference type="InterPro" id="IPR011009">
    <property type="entry name" value="Kinase-like_dom_sf"/>
</dbReference>
<feature type="domain" description="Protein kinase" evidence="24">
    <location>
        <begin position="684"/>
        <end position="976"/>
    </location>
</feature>
<evidence type="ECO:0000256" key="22">
    <source>
        <dbReference type="PROSITE-ProRule" id="PRU10141"/>
    </source>
</evidence>